<dbReference type="Proteomes" id="UP001596220">
    <property type="component" value="Unassembled WGS sequence"/>
</dbReference>
<sequence>MRNRNAVSLLAVSAVLTASLTGPATAAAATAPSLGDFVLVPSNANLHSVVGLLDEQLPKLGVQNILLQANRTDAPKGADCTSPALNTNDRHVVGKFCFNEGDTNTTQWMPQGVTTVADAQDDELWGDEQAILVSWYNKDTSPAKGVRVSFLDTDTGNYQHVLLVYPFVNNSGNASYEAVTTPQSGDGGSVHAGGIVWYGNFLYLVDTRRGIRVFDMRYIFDVKSAANGDVTDPDRVGRQDGTFYSYGYRYVMPQTYGWSNPSGLASFPPDHGCNASGPQKFSYISLDRSTEPDLITTGEYCSDLGDPDRNGRVATWPLNFVDGTPLTDGNGLWRARSADRLPKPRVQGAVSFANRWYLHSTGGGTTGPGHLQAAVRGGIGVLATDGAEHDVAIGVEDLSYWSSRNQLWTVTEHDGKRIVYATPRP</sequence>
<evidence type="ECO:0000313" key="3">
    <source>
        <dbReference type="Proteomes" id="UP001596220"/>
    </source>
</evidence>
<evidence type="ECO:0000313" key="2">
    <source>
        <dbReference type="EMBL" id="MFC6089850.1"/>
    </source>
</evidence>
<keyword evidence="3" id="KW-1185">Reference proteome</keyword>
<organism evidence="2 3">
    <name type="scientific">Saccharothrix lopnurensis</name>
    <dbReference type="NCBI Taxonomy" id="1670621"/>
    <lineage>
        <taxon>Bacteria</taxon>
        <taxon>Bacillati</taxon>
        <taxon>Actinomycetota</taxon>
        <taxon>Actinomycetes</taxon>
        <taxon>Pseudonocardiales</taxon>
        <taxon>Pseudonocardiaceae</taxon>
        <taxon>Saccharothrix</taxon>
    </lineage>
</organism>
<dbReference type="EMBL" id="JBHSQO010000009">
    <property type="protein sequence ID" value="MFC6089850.1"/>
    <property type="molecule type" value="Genomic_DNA"/>
</dbReference>
<reference evidence="3" key="1">
    <citation type="journal article" date="2019" name="Int. J. Syst. Evol. Microbiol.">
        <title>The Global Catalogue of Microorganisms (GCM) 10K type strain sequencing project: providing services to taxonomists for standard genome sequencing and annotation.</title>
        <authorList>
            <consortium name="The Broad Institute Genomics Platform"/>
            <consortium name="The Broad Institute Genome Sequencing Center for Infectious Disease"/>
            <person name="Wu L."/>
            <person name="Ma J."/>
        </authorList>
    </citation>
    <scope>NUCLEOTIDE SEQUENCE [LARGE SCALE GENOMIC DNA]</scope>
    <source>
        <strain evidence="3">CGMCC 4.7246</strain>
    </source>
</reference>
<evidence type="ECO:0008006" key="4">
    <source>
        <dbReference type="Google" id="ProtNLM"/>
    </source>
</evidence>
<comment type="caution">
    <text evidence="2">The sequence shown here is derived from an EMBL/GenBank/DDBJ whole genome shotgun (WGS) entry which is preliminary data.</text>
</comment>
<dbReference type="RefSeq" id="WP_380635278.1">
    <property type="nucleotide sequence ID" value="NZ_JBHSQO010000009.1"/>
</dbReference>
<protein>
    <recommendedName>
        <fullName evidence="4">Secreted protein</fullName>
    </recommendedName>
</protein>
<name>A0ABW1P3G0_9PSEU</name>
<keyword evidence="1" id="KW-0732">Signal</keyword>
<feature type="signal peptide" evidence="1">
    <location>
        <begin position="1"/>
        <end position="26"/>
    </location>
</feature>
<evidence type="ECO:0000256" key="1">
    <source>
        <dbReference type="SAM" id="SignalP"/>
    </source>
</evidence>
<gene>
    <name evidence="2" type="ORF">ACFP3R_11265</name>
</gene>
<proteinExistence type="predicted"/>
<accession>A0ABW1P3G0</accession>
<feature type="chain" id="PRO_5047068591" description="Secreted protein" evidence="1">
    <location>
        <begin position="27"/>
        <end position="425"/>
    </location>
</feature>